<dbReference type="Gene3D" id="3.10.350.10">
    <property type="entry name" value="LysM domain"/>
    <property type="match status" value="1"/>
</dbReference>
<dbReference type="CDD" id="cd00014">
    <property type="entry name" value="CH_SF"/>
    <property type="match status" value="1"/>
</dbReference>
<dbReference type="PROSITE" id="PS51782">
    <property type="entry name" value="LYSM"/>
    <property type="match status" value="1"/>
</dbReference>
<dbReference type="EMBL" id="OZ020113">
    <property type="protein sequence ID" value="CAK9266009.1"/>
    <property type="molecule type" value="Genomic_DNA"/>
</dbReference>
<dbReference type="SUPFAM" id="SSF54106">
    <property type="entry name" value="LysM domain"/>
    <property type="match status" value="1"/>
</dbReference>
<dbReference type="Proteomes" id="UP001497444">
    <property type="component" value="Chromosome 18"/>
</dbReference>
<keyword evidence="2" id="KW-1185">Reference proteome</keyword>
<reference evidence="1" key="1">
    <citation type="submission" date="2024-02" db="EMBL/GenBank/DDBJ databases">
        <authorList>
            <consortium name="ELIXIR-Norway"/>
            <consortium name="Elixir Norway"/>
        </authorList>
    </citation>
    <scope>NUCLEOTIDE SEQUENCE</scope>
</reference>
<accession>A0ABP0WHU3</accession>
<evidence type="ECO:0000313" key="2">
    <source>
        <dbReference type="Proteomes" id="UP001497444"/>
    </source>
</evidence>
<dbReference type="InterPro" id="IPR036779">
    <property type="entry name" value="LysM_dom_sf"/>
</dbReference>
<sequence>MEGNSSTATTPKGSLSFRDSDVEFLQTQAKEWLEAVLGEKLLEPQQEEGRSSSLAEILANGEILYKVSQMLKELIVIRNNKLGGSNNDNLDHPLPPYSPDKTRAVSSSPGKNSQKYLPYSYVEAFLKVSKDMVGLQDVDLFNPSDAIDMKDIRRVCVCLRRLSKKARAQQLPVPDFDNVAQTTTAMATTAAAMPTEFVHGRKESLQKSASKSNTTSEPNKEKTSSQREHSQPSQEENTYPSEAGKKKRDHHEEEASAARRRGEKAAAAEKRKNRRVRWFPVVTGVVVFVSTFVALTIRAAPQRRRRRRKAHAATAEAYDYEVQKGDTLSIISRRTGHSNWHELVQNNPHIANPDLIFPSEHLKL</sequence>
<dbReference type="CDD" id="cd00118">
    <property type="entry name" value="LysM"/>
    <property type="match status" value="1"/>
</dbReference>
<organism evidence="1 2">
    <name type="scientific">Sphagnum jensenii</name>
    <dbReference type="NCBI Taxonomy" id="128206"/>
    <lineage>
        <taxon>Eukaryota</taxon>
        <taxon>Viridiplantae</taxon>
        <taxon>Streptophyta</taxon>
        <taxon>Embryophyta</taxon>
        <taxon>Bryophyta</taxon>
        <taxon>Sphagnophytina</taxon>
        <taxon>Sphagnopsida</taxon>
        <taxon>Sphagnales</taxon>
        <taxon>Sphagnaceae</taxon>
        <taxon>Sphagnum</taxon>
    </lineage>
</organism>
<proteinExistence type="predicted"/>
<name>A0ABP0WHU3_9BRYO</name>
<protein>
    <submittedName>
        <fullName evidence="1">Uncharacterized protein</fullName>
    </submittedName>
</protein>
<dbReference type="PANTHER" id="PTHR46756:SF18">
    <property type="entry name" value="GAS2-LIKE PROTEIN PICKLED EGGS"/>
    <property type="match status" value="1"/>
</dbReference>
<gene>
    <name evidence="1" type="ORF">CSSPJE1EN1_LOCUS11487</name>
</gene>
<dbReference type="SUPFAM" id="SSF47576">
    <property type="entry name" value="Calponin-homology domain, CH-domain"/>
    <property type="match status" value="1"/>
</dbReference>
<dbReference type="Pfam" id="PF01476">
    <property type="entry name" value="LysM"/>
    <property type="match status" value="1"/>
</dbReference>
<dbReference type="InterPro" id="IPR018392">
    <property type="entry name" value="LysM"/>
</dbReference>
<evidence type="ECO:0000313" key="1">
    <source>
        <dbReference type="EMBL" id="CAK9266009.1"/>
    </source>
</evidence>
<dbReference type="PANTHER" id="PTHR46756">
    <property type="entry name" value="TRANSGELIN"/>
    <property type="match status" value="1"/>
</dbReference>
<dbReference type="InterPro" id="IPR036872">
    <property type="entry name" value="CH_dom_sf"/>
</dbReference>
<dbReference type="Gene3D" id="1.10.418.10">
    <property type="entry name" value="Calponin-like domain"/>
    <property type="match status" value="1"/>
</dbReference>